<gene>
    <name evidence="1" type="ORF">GGX14DRAFT_576774</name>
</gene>
<organism evidence="1 2">
    <name type="scientific">Mycena pura</name>
    <dbReference type="NCBI Taxonomy" id="153505"/>
    <lineage>
        <taxon>Eukaryota</taxon>
        <taxon>Fungi</taxon>
        <taxon>Dikarya</taxon>
        <taxon>Basidiomycota</taxon>
        <taxon>Agaricomycotina</taxon>
        <taxon>Agaricomycetes</taxon>
        <taxon>Agaricomycetidae</taxon>
        <taxon>Agaricales</taxon>
        <taxon>Marasmiineae</taxon>
        <taxon>Mycenaceae</taxon>
        <taxon>Mycena</taxon>
    </lineage>
</organism>
<comment type="caution">
    <text evidence="1">The sequence shown here is derived from an EMBL/GenBank/DDBJ whole genome shotgun (WGS) entry which is preliminary data.</text>
</comment>
<evidence type="ECO:0000313" key="2">
    <source>
        <dbReference type="Proteomes" id="UP001219525"/>
    </source>
</evidence>
<dbReference type="Proteomes" id="UP001219525">
    <property type="component" value="Unassembled WGS sequence"/>
</dbReference>
<name>A0AAD6UWQ9_9AGAR</name>
<reference evidence="1" key="1">
    <citation type="submission" date="2023-03" db="EMBL/GenBank/DDBJ databases">
        <title>Massive genome expansion in bonnet fungi (Mycena s.s.) driven by repeated elements and novel gene families across ecological guilds.</title>
        <authorList>
            <consortium name="Lawrence Berkeley National Laboratory"/>
            <person name="Harder C.B."/>
            <person name="Miyauchi S."/>
            <person name="Viragh M."/>
            <person name="Kuo A."/>
            <person name="Thoen E."/>
            <person name="Andreopoulos B."/>
            <person name="Lu D."/>
            <person name="Skrede I."/>
            <person name="Drula E."/>
            <person name="Henrissat B."/>
            <person name="Morin E."/>
            <person name="Kohler A."/>
            <person name="Barry K."/>
            <person name="LaButti K."/>
            <person name="Morin E."/>
            <person name="Salamov A."/>
            <person name="Lipzen A."/>
            <person name="Mereny Z."/>
            <person name="Hegedus B."/>
            <person name="Baldrian P."/>
            <person name="Stursova M."/>
            <person name="Weitz H."/>
            <person name="Taylor A."/>
            <person name="Grigoriev I.V."/>
            <person name="Nagy L.G."/>
            <person name="Martin F."/>
            <person name="Kauserud H."/>
        </authorList>
    </citation>
    <scope>NUCLEOTIDE SEQUENCE</scope>
    <source>
        <strain evidence="1">9144</strain>
    </source>
</reference>
<proteinExistence type="predicted"/>
<dbReference type="AlphaFoldDB" id="A0AAD6UWQ9"/>
<protein>
    <submittedName>
        <fullName evidence="1">Uncharacterized protein</fullName>
    </submittedName>
</protein>
<accession>A0AAD6UWQ9</accession>
<evidence type="ECO:0000313" key="1">
    <source>
        <dbReference type="EMBL" id="KAJ7193921.1"/>
    </source>
</evidence>
<sequence>MASPPFQTLVIAISKRFSTMSPGTRQDGVPAFPNTRHCHLQKIFDDVPGTPIRRLVFLPPPSPHKQVPASLAVAVSSLPLYRPCVLDRQTEPCASETSRRPTVGALHRRCGTVVRHRGDFWSDSPSYSTPQTGLRIRSAVLSAGLHCNRKEWEMPSGADSPQSAQVARSAATFKVADSRSQVEQLLKLKTLNFKSMYEIVPMRSVPSSS</sequence>
<dbReference type="EMBL" id="JARJCW010000103">
    <property type="protein sequence ID" value="KAJ7193921.1"/>
    <property type="molecule type" value="Genomic_DNA"/>
</dbReference>
<keyword evidence="2" id="KW-1185">Reference proteome</keyword>